<accession>A0A1J5PTV9</accession>
<dbReference type="EMBL" id="MLJW01002292">
    <property type="protein sequence ID" value="OIQ75054.1"/>
    <property type="molecule type" value="Genomic_DNA"/>
</dbReference>
<sequence>MGALGTGLAAGAGFAVGETLVDKLFDHGASGAGQGGILPSSNTSDVPIPDDQNFGLTGASSWSDDSSADSGAADDAWSDR</sequence>
<evidence type="ECO:0000313" key="2">
    <source>
        <dbReference type="EMBL" id="OIQ75054.1"/>
    </source>
</evidence>
<protein>
    <submittedName>
        <fullName evidence="2">Uncharacterized protein</fullName>
    </submittedName>
</protein>
<evidence type="ECO:0000256" key="1">
    <source>
        <dbReference type="SAM" id="MobiDB-lite"/>
    </source>
</evidence>
<reference evidence="2" key="1">
    <citation type="submission" date="2016-10" db="EMBL/GenBank/DDBJ databases">
        <title>Sequence of Gallionella enrichment culture.</title>
        <authorList>
            <person name="Poehlein A."/>
            <person name="Muehling M."/>
            <person name="Daniel R."/>
        </authorList>
    </citation>
    <scope>NUCLEOTIDE SEQUENCE</scope>
</reference>
<feature type="compositionally biased region" description="Low complexity" evidence="1">
    <location>
        <begin position="58"/>
        <end position="80"/>
    </location>
</feature>
<feature type="region of interest" description="Disordered" evidence="1">
    <location>
        <begin position="31"/>
        <end position="80"/>
    </location>
</feature>
<proteinExistence type="predicted"/>
<comment type="caution">
    <text evidence="2">The sequence shown here is derived from an EMBL/GenBank/DDBJ whole genome shotgun (WGS) entry which is preliminary data.</text>
</comment>
<organism evidence="2">
    <name type="scientific">mine drainage metagenome</name>
    <dbReference type="NCBI Taxonomy" id="410659"/>
    <lineage>
        <taxon>unclassified sequences</taxon>
        <taxon>metagenomes</taxon>
        <taxon>ecological metagenomes</taxon>
    </lineage>
</organism>
<dbReference type="AlphaFoldDB" id="A0A1J5PTV9"/>
<name>A0A1J5PTV9_9ZZZZ</name>
<gene>
    <name evidence="2" type="ORF">GALL_432800</name>
</gene>